<reference evidence="1 2" key="1">
    <citation type="journal article" date="2017" name="Int. J. Syst. Evol. Microbiol.">
        <title>Desulfovibrio senegalensis sp. nov., a mesophilic sulfate reducer isolated from marine sediment.</title>
        <authorList>
            <person name="Thioye A."/>
            <person name="Gam Z.B.A."/>
            <person name="Mbengue M."/>
            <person name="Cayol J.L."/>
            <person name="Joseph-Bartoli M."/>
            <person name="Toure-Kane C."/>
            <person name="Labat M."/>
        </authorList>
    </citation>
    <scope>NUCLEOTIDE SEQUENCE [LARGE SCALE GENOMIC DNA]</scope>
    <source>
        <strain evidence="1 2">DSM 101509</strain>
    </source>
</reference>
<dbReference type="AlphaFoldDB" id="A0A6N6N2Y4"/>
<dbReference type="RefSeq" id="WP_151151656.1">
    <property type="nucleotide sequence ID" value="NZ_WAIE01000006.1"/>
</dbReference>
<evidence type="ECO:0000313" key="2">
    <source>
        <dbReference type="Proteomes" id="UP000438699"/>
    </source>
</evidence>
<dbReference type="OrthoDB" id="5458493at2"/>
<protein>
    <submittedName>
        <fullName evidence="1">Uncharacterized protein</fullName>
    </submittedName>
</protein>
<accession>A0A6N6N2Y4</accession>
<gene>
    <name evidence="1" type="ORF">F8A88_13290</name>
</gene>
<keyword evidence="2" id="KW-1185">Reference proteome</keyword>
<organism evidence="1 2">
    <name type="scientific">Pseudodesulfovibrio senegalensis</name>
    <dbReference type="NCBI Taxonomy" id="1721087"/>
    <lineage>
        <taxon>Bacteria</taxon>
        <taxon>Pseudomonadati</taxon>
        <taxon>Thermodesulfobacteriota</taxon>
        <taxon>Desulfovibrionia</taxon>
        <taxon>Desulfovibrionales</taxon>
        <taxon>Desulfovibrionaceae</taxon>
    </lineage>
</organism>
<proteinExistence type="predicted"/>
<name>A0A6N6N2Y4_9BACT</name>
<comment type="caution">
    <text evidence="1">The sequence shown here is derived from an EMBL/GenBank/DDBJ whole genome shotgun (WGS) entry which is preliminary data.</text>
</comment>
<sequence>MSMHKIRAVFKDLTAKVDRDREAALFEVQELKKDLGEMQRHLSGRKKQTSLEPEDFIRSAYDIAHHFRGMKQRLAILQELEEEMRVADALEYLESRGAKMLQRPAGWHWTSSQDERFLLHEDDPLKAEKKLRTLLANGKRRKKTRKKKK</sequence>
<dbReference type="EMBL" id="WAIE01000006">
    <property type="protein sequence ID" value="KAB1440912.1"/>
    <property type="molecule type" value="Genomic_DNA"/>
</dbReference>
<evidence type="ECO:0000313" key="1">
    <source>
        <dbReference type="EMBL" id="KAB1440912.1"/>
    </source>
</evidence>
<dbReference type="Proteomes" id="UP000438699">
    <property type="component" value="Unassembled WGS sequence"/>
</dbReference>